<name>A0AB39XW34_9ACTN</name>
<evidence type="ECO:0000256" key="1">
    <source>
        <dbReference type="SAM" id="Phobius"/>
    </source>
</evidence>
<reference evidence="2" key="1">
    <citation type="submission" date="2024-08" db="EMBL/GenBank/DDBJ databases">
        <authorList>
            <person name="Yu S.T."/>
        </authorList>
    </citation>
    <scope>NUCLEOTIDE SEQUENCE</scope>
    <source>
        <strain evidence="2">R33</strain>
    </source>
</reference>
<feature type="transmembrane region" description="Helical" evidence="1">
    <location>
        <begin position="113"/>
        <end position="138"/>
    </location>
</feature>
<sequence length="182" mass="18422">MNPAVPALALGALGLVDAAFSGFRAYAGRDARIRKHRAVARAALRGLATGAVTLLAPALTAGCVLLAADDRSRTYAVLADGAIGYLVPLALYAAAVLLSLAAYFVLPFRASTLAMVVGLGPLTLLRPVVVGIACLGAFAGGGPASLLVGAVAGLAVLCVEPFVHRRWYAEALTADRSLRAGA</sequence>
<feature type="transmembrane region" description="Helical" evidence="1">
    <location>
        <begin position="6"/>
        <end position="26"/>
    </location>
</feature>
<feature type="transmembrane region" description="Helical" evidence="1">
    <location>
        <begin position="144"/>
        <end position="163"/>
    </location>
</feature>
<proteinExistence type="predicted"/>
<organism evidence="2">
    <name type="scientific">Streptomyces sp. R33</name>
    <dbReference type="NCBI Taxonomy" id="3238629"/>
    <lineage>
        <taxon>Bacteria</taxon>
        <taxon>Bacillati</taxon>
        <taxon>Actinomycetota</taxon>
        <taxon>Actinomycetes</taxon>
        <taxon>Kitasatosporales</taxon>
        <taxon>Streptomycetaceae</taxon>
        <taxon>Streptomyces</taxon>
    </lineage>
</organism>
<dbReference type="EMBL" id="CP165727">
    <property type="protein sequence ID" value="XDV62083.1"/>
    <property type="molecule type" value="Genomic_DNA"/>
</dbReference>
<protein>
    <submittedName>
        <fullName evidence="2">Uncharacterized protein</fullName>
    </submittedName>
</protein>
<evidence type="ECO:0000313" key="2">
    <source>
        <dbReference type="EMBL" id="XDV62083.1"/>
    </source>
</evidence>
<keyword evidence="1" id="KW-0472">Membrane</keyword>
<feature type="transmembrane region" description="Helical" evidence="1">
    <location>
        <begin position="83"/>
        <end position="106"/>
    </location>
</feature>
<accession>A0AB39XW34</accession>
<dbReference type="AlphaFoldDB" id="A0AB39XW34"/>
<dbReference type="RefSeq" id="WP_133895647.1">
    <property type="nucleotide sequence ID" value="NZ_CP165727.1"/>
</dbReference>
<gene>
    <name evidence="2" type="ORF">AB5J51_03615</name>
</gene>
<keyword evidence="1" id="KW-0812">Transmembrane</keyword>
<keyword evidence="1" id="KW-1133">Transmembrane helix</keyword>
<feature type="transmembrane region" description="Helical" evidence="1">
    <location>
        <begin position="47"/>
        <end position="68"/>
    </location>
</feature>